<keyword evidence="1" id="KW-1133">Transmembrane helix</keyword>
<dbReference type="SUPFAM" id="SSF57302">
    <property type="entry name" value="Snake toxin-like"/>
    <property type="match status" value="1"/>
</dbReference>
<evidence type="ECO:0000256" key="1">
    <source>
        <dbReference type="SAM" id="Phobius"/>
    </source>
</evidence>
<evidence type="ECO:0000313" key="4">
    <source>
        <dbReference type="Proteomes" id="UP000682733"/>
    </source>
</evidence>
<dbReference type="EMBL" id="CAJNOK010042406">
    <property type="protein sequence ID" value="CAF1563688.1"/>
    <property type="molecule type" value="Genomic_DNA"/>
</dbReference>
<name>A0A8S2URC7_9BILA</name>
<dbReference type="AlphaFoldDB" id="A0A8S2URC7"/>
<sequence length="65" mass="6786">KTTASGIATIRTALSSCAAVNVLGYGTFCCSTDLCNDASVLRLQTTAAFGLVLGAILLKRVMFRE</sequence>
<protein>
    <submittedName>
        <fullName evidence="3">Uncharacterized protein</fullName>
    </submittedName>
</protein>
<dbReference type="Proteomes" id="UP000682733">
    <property type="component" value="Unassembled WGS sequence"/>
</dbReference>
<gene>
    <name evidence="2" type="ORF">OVA965_LOCUS39950</name>
    <name evidence="3" type="ORF">TMI583_LOCUS41331</name>
</gene>
<evidence type="ECO:0000313" key="3">
    <source>
        <dbReference type="EMBL" id="CAF4356191.1"/>
    </source>
</evidence>
<keyword evidence="1" id="KW-0812">Transmembrane</keyword>
<accession>A0A8S2URC7</accession>
<proteinExistence type="predicted"/>
<dbReference type="InterPro" id="IPR045860">
    <property type="entry name" value="Snake_toxin-like_sf"/>
</dbReference>
<evidence type="ECO:0000313" key="2">
    <source>
        <dbReference type="EMBL" id="CAF1563688.1"/>
    </source>
</evidence>
<comment type="caution">
    <text evidence="3">The sequence shown here is derived from an EMBL/GenBank/DDBJ whole genome shotgun (WGS) entry which is preliminary data.</text>
</comment>
<reference evidence="3" key="1">
    <citation type="submission" date="2021-02" db="EMBL/GenBank/DDBJ databases">
        <authorList>
            <person name="Nowell W R."/>
        </authorList>
    </citation>
    <scope>NUCLEOTIDE SEQUENCE</scope>
</reference>
<feature type="transmembrane region" description="Helical" evidence="1">
    <location>
        <begin position="41"/>
        <end position="58"/>
    </location>
</feature>
<dbReference type="EMBL" id="CAJOBA010065079">
    <property type="protein sequence ID" value="CAF4356191.1"/>
    <property type="molecule type" value="Genomic_DNA"/>
</dbReference>
<dbReference type="Proteomes" id="UP000677228">
    <property type="component" value="Unassembled WGS sequence"/>
</dbReference>
<organism evidence="3 4">
    <name type="scientific">Didymodactylos carnosus</name>
    <dbReference type="NCBI Taxonomy" id="1234261"/>
    <lineage>
        <taxon>Eukaryota</taxon>
        <taxon>Metazoa</taxon>
        <taxon>Spiralia</taxon>
        <taxon>Gnathifera</taxon>
        <taxon>Rotifera</taxon>
        <taxon>Eurotatoria</taxon>
        <taxon>Bdelloidea</taxon>
        <taxon>Philodinida</taxon>
        <taxon>Philodinidae</taxon>
        <taxon>Didymodactylos</taxon>
    </lineage>
</organism>
<feature type="non-terminal residue" evidence="3">
    <location>
        <position position="1"/>
    </location>
</feature>
<keyword evidence="1" id="KW-0472">Membrane</keyword>